<dbReference type="CDD" id="cd00093">
    <property type="entry name" value="HTH_XRE"/>
    <property type="match status" value="1"/>
</dbReference>
<protein>
    <submittedName>
        <fullName evidence="3">Helix-turn-helix transcriptional regulator</fullName>
    </submittedName>
</protein>
<dbReference type="SMART" id="SM00530">
    <property type="entry name" value="HTH_XRE"/>
    <property type="match status" value="1"/>
</dbReference>
<dbReference type="InterPro" id="IPR001387">
    <property type="entry name" value="Cro/C1-type_HTH"/>
</dbReference>
<evidence type="ECO:0000259" key="2">
    <source>
        <dbReference type="PROSITE" id="PS50943"/>
    </source>
</evidence>
<dbReference type="PANTHER" id="PTHR46558">
    <property type="entry name" value="TRACRIPTIONAL REGULATORY PROTEIN-RELATED-RELATED"/>
    <property type="match status" value="1"/>
</dbReference>
<reference evidence="3 4" key="1">
    <citation type="submission" date="2019-05" db="EMBL/GenBank/DDBJ databases">
        <title>The metagenome of a microbial culture collection derived from dairy environment covers the genomic content of the human microbiome.</title>
        <authorList>
            <person name="Roder T."/>
            <person name="Wuthrich D."/>
            <person name="Sattari Z."/>
            <person name="Von Ah U."/>
            <person name="Bar C."/>
            <person name="Ronchi F."/>
            <person name="Macpherson A.J."/>
            <person name="Ganal-Vonarburg S.C."/>
            <person name="Bruggmann R."/>
            <person name="Vergeres G."/>
        </authorList>
    </citation>
    <scope>NUCLEOTIDE SEQUENCE [LARGE SCALE GENOMIC DNA]</scope>
    <source>
        <strain evidence="3 4">FAM 1079</strain>
    </source>
</reference>
<dbReference type="GO" id="GO:0003677">
    <property type="term" value="F:DNA binding"/>
    <property type="evidence" value="ECO:0007669"/>
    <property type="project" value="UniProtKB-KW"/>
</dbReference>
<dbReference type="SUPFAM" id="SSF47413">
    <property type="entry name" value="lambda repressor-like DNA-binding domains"/>
    <property type="match status" value="1"/>
</dbReference>
<organism evidence="3 4">
    <name type="scientific">Lentilactobacillus parafarraginis</name>
    <dbReference type="NCBI Taxonomy" id="390842"/>
    <lineage>
        <taxon>Bacteria</taxon>
        <taxon>Bacillati</taxon>
        <taxon>Bacillota</taxon>
        <taxon>Bacilli</taxon>
        <taxon>Lactobacillales</taxon>
        <taxon>Lactobacillaceae</taxon>
        <taxon>Lentilactobacillus</taxon>
    </lineage>
</organism>
<dbReference type="EMBL" id="VBSX01000065">
    <property type="protein sequence ID" value="TLQ14592.1"/>
    <property type="molecule type" value="Genomic_DNA"/>
</dbReference>
<dbReference type="Pfam" id="PF01381">
    <property type="entry name" value="HTH_3"/>
    <property type="match status" value="1"/>
</dbReference>
<accession>A0A5R9CH15</accession>
<dbReference type="OrthoDB" id="6386941at2"/>
<evidence type="ECO:0000313" key="4">
    <source>
        <dbReference type="Proteomes" id="UP000305100"/>
    </source>
</evidence>
<dbReference type="PANTHER" id="PTHR46558:SF5">
    <property type="entry name" value="TRANSCRIPTION REGULATOR"/>
    <property type="match status" value="1"/>
</dbReference>
<dbReference type="AlphaFoldDB" id="A0A5R9CH15"/>
<evidence type="ECO:0000313" key="3">
    <source>
        <dbReference type="EMBL" id="TLQ14592.1"/>
    </source>
</evidence>
<dbReference type="Proteomes" id="UP000305100">
    <property type="component" value="Unassembled WGS sequence"/>
</dbReference>
<comment type="caution">
    <text evidence="3">The sequence shown here is derived from an EMBL/GenBank/DDBJ whole genome shotgun (WGS) entry which is preliminary data.</text>
</comment>
<dbReference type="Gene3D" id="1.10.260.40">
    <property type="entry name" value="lambda repressor-like DNA-binding domains"/>
    <property type="match status" value="1"/>
</dbReference>
<dbReference type="InterPro" id="IPR010982">
    <property type="entry name" value="Lambda_DNA-bd_dom_sf"/>
</dbReference>
<proteinExistence type="predicted"/>
<keyword evidence="1" id="KW-0238">DNA-binding</keyword>
<feature type="domain" description="HTH cro/C1-type" evidence="2">
    <location>
        <begin position="5"/>
        <end position="59"/>
    </location>
</feature>
<evidence type="ECO:0000256" key="1">
    <source>
        <dbReference type="ARBA" id="ARBA00023125"/>
    </source>
</evidence>
<name>A0A5R9CH15_9LACO</name>
<sequence length="65" mass="7532">MNNKVREYRIKVGMTQRELAIKVGLTRQTIGLIENDNYNPSLRVCLNIADTLEESLDALFNPKYF</sequence>
<dbReference type="PROSITE" id="PS50943">
    <property type="entry name" value="HTH_CROC1"/>
    <property type="match status" value="1"/>
</dbReference>
<gene>
    <name evidence="3" type="ORF">FEZ41_14120</name>
</gene>